<dbReference type="Proteomes" id="UP000617531">
    <property type="component" value="Unassembled WGS sequence"/>
</dbReference>
<reference evidence="1" key="2">
    <citation type="submission" date="2020-09" db="EMBL/GenBank/DDBJ databases">
        <authorList>
            <person name="Sun Q."/>
            <person name="Zhou Y."/>
        </authorList>
    </citation>
    <scope>NUCLEOTIDE SEQUENCE</scope>
    <source>
        <strain evidence="1">CGMCC 1.16548</strain>
    </source>
</reference>
<keyword evidence="2" id="KW-1185">Reference proteome</keyword>
<proteinExistence type="predicted"/>
<reference evidence="1" key="1">
    <citation type="journal article" date="2014" name="Int. J. Syst. Evol. Microbiol.">
        <title>Complete genome sequence of Corynebacterium casei LMG S-19264T (=DSM 44701T), isolated from a smear-ripened cheese.</title>
        <authorList>
            <consortium name="US DOE Joint Genome Institute (JGI-PGF)"/>
            <person name="Walter F."/>
            <person name="Albersmeier A."/>
            <person name="Kalinowski J."/>
            <person name="Ruckert C."/>
        </authorList>
    </citation>
    <scope>NUCLEOTIDE SEQUENCE</scope>
    <source>
        <strain evidence="1">CGMCC 1.16548</strain>
    </source>
</reference>
<protein>
    <submittedName>
        <fullName evidence="1">Uncharacterized protein</fullName>
    </submittedName>
</protein>
<organism evidence="1 2">
    <name type="scientific">Pseudolysinimonas yzui</name>
    <dbReference type="NCBI Taxonomy" id="2708254"/>
    <lineage>
        <taxon>Bacteria</taxon>
        <taxon>Bacillati</taxon>
        <taxon>Actinomycetota</taxon>
        <taxon>Actinomycetes</taxon>
        <taxon>Micrococcales</taxon>
        <taxon>Microbacteriaceae</taxon>
        <taxon>Pseudolysinimonas</taxon>
    </lineage>
</organism>
<name>A0A8J3GNM2_9MICO</name>
<dbReference type="AlphaFoldDB" id="A0A8J3GNM2"/>
<gene>
    <name evidence="1" type="ORF">GCM10011600_05920</name>
</gene>
<accession>A0A8J3GNM2</accession>
<sequence>MRESAGMRTPVTTHILHEEVAEILTADVILDTSALAPLGAEGEGECAAHDGCLPIR</sequence>
<comment type="caution">
    <text evidence="1">The sequence shown here is derived from an EMBL/GenBank/DDBJ whole genome shotgun (WGS) entry which is preliminary data.</text>
</comment>
<evidence type="ECO:0000313" key="1">
    <source>
        <dbReference type="EMBL" id="GHF07962.1"/>
    </source>
</evidence>
<dbReference type="EMBL" id="BNAI01000001">
    <property type="protein sequence ID" value="GHF07962.1"/>
    <property type="molecule type" value="Genomic_DNA"/>
</dbReference>
<evidence type="ECO:0000313" key="2">
    <source>
        <dbReference type="Proteomes" id="UP000617531"/>
    </source>
</evidence>
<dbReference type="RefSeq" id="WP_191281865.1">
    <property type="nucleotide sequence ID" value="NZ_BNAI01000001.1"/>
</dbReference>